<evidence type="ECO:0000313" key="2">
    <source>
        <dbReference type="EMBL" id="GAA1213366.1"/>
    </source>
</evidence>
<evidence type="ECO:0000313" key="3">
    <source>
        <dbReference type="Proteomes" id="UP001500467"/>
    </source>
</evidence>
<dbReference type="EMBL" id="BAAALM010000015">
    <property type="protein sequence ID" value="GAA1213366.1"/>
    <property type="molecule type" value="Genomic_DNA"/>
</dbReference>
<accession>A0ABN1VIW6</accession>
<evidence type="ECO:0000259" key="1">
    <source>
        <dbReference type="Pfam" id="PF19054"/>
    </source>
</evidence>
<keyword evidence="3" id="KW-1185">Reference proteome</keyword>
<name>A0ABN1VIW6_9PSEU</name>
<gene>
    <name evidence="2" type="ORF">GCM10009675_38840</name>
</gene>
<proteinExistence type="predicted"/>
<organism evidence="2 3">
    <name type="scientific">Prauserella alba</name>
    <dbReference type="NCBI Taxonomy" id="176898"/>
    <lineage>
        <taxon>Bacteria</taxon>
        <taxon>Bacillati</taxon>
        <taxon>Actinomycetota</taxon>
        <taxon>Actinomycetes</taxon>
        <taxon>Pseudonocardiales</taxon>
        <taxon>Pseudonocardiaceae</taxon>
        <taxon>Prauserella</taxon>
    </lineage>
</organism>
<protein>
    <recommendedName>
        <fullName evidence="1">DUF5753 domain-containing protein</fullName>
    </recommendedName>
</protein>
<feature type="domain" description="DUF5753" evidence="1">
    <location>
        <begin position="8"/>
        <end position="89"/>
    </location>
</feature>
<comment type="caution">
    <text evidence="2">The sequence shown here is derived from an EMBL/GenBank/DDBJ whole genome shotgun (WGS) entry which is preliminary data.</text>
</comment>
<dbReference type="InterPro" id="IPR043917">
    <property type="entry name" value="DUF5753"/>
</dbReference>
<sequence length="97" mass="10474">MPRTVSEIDRLITVQGLPSLRFGIIPFDSPLPAAVAHNFVMKDDTVTVGLINTELSTQDAEGVALYRRYFDTLWGVAAEGDAARAILTRVASGLPSE</sequence>
<dbReference type="RefSeq" id="WP_253857753.1">
    <property type="nucleotide sequence ID" value="NZ_BAAALM010000015.1"/>
</dbReference>
<dbReference type="Proteomes" id="UP001500467">
    <property type="component" value="Unassembled WGS sequence"/>
</dbReference>
<dbReference type="Pfam" id="PF19054">
    <property type="entry name" value="DUF5753"/>
    <property type="match status" value="1"/>
</dbReference>
<reference evidence="2 3" key="1">
    <citation type="journal article" date="2019" name="Int. J. Syst. Evol. Microbiol.">
        <title>The Global Catalogue of Microorganisms (GCM) 10K type strain sequencing project: providing services to taxonomists for standard genome sequencing and annotation.</title>
        <authorList>
            <consortium name="The Broad Institute Genomics Platform"/>
            <consortium name="The Broad Institute Genome Sequencing Center for Infectious Disease"/>
            <person name="Wu L."/>
            <person name="Ma J."/>
        </authorList>
    </citation>
    <scope>NUCLEOTIDE SEQUENCE [LARGE SCALE GENOMIC DNA]</scope>
    <source>
        <strain evidence="2 3">JCM 13022</strain>
    </source>
</reference>